<accession>A0A0R3XCK2</accession>
<name>A0A0R3XCK2_HYDTA</name>
<evidence type="ECO:0000313" key="3">
    <source>
        <dbReference type="WBParaSite" id="TTAC_0001127901-mRNA-1"/>
    </source>
</evidence>
<dbReference type="AlphaFoldDB" id="A0A0R3XCK2"/>
<keyword evidence="2" id="KW-1185">Reference proteome</keyword>
<protein>
    <submittedName>
        <fullName evidence="3">DUF1534 domain-containing protein</fullName>
    </submittedName>
</protein>
<organism evidence="3">
    <name type="scientific">Hydatigena taeniaeformis</name>
    <name type="common">Feline tapeworm</name>
    <name type="synonym">Taenia taeniaeformis</name>
    <dbReference type="NCBI Taxonomy" id="6205"/>
    <lineage>
        <taxon>Eukaryota</taxon>
        <taxon>Metazoa</taxon>
        <taxon>Spiralia</taxon>
        <taxon>Lophotrochozoa</taxon>
        <taxon>Platyhelminthes</taxon>
        <taxon>Cestoda</taxon>
        <taxon>Eucestoda</taxon>
        <taxon>Cyclophyllidea</taxon>
        <taxon>Taeniidae</taxon>
        <taxon>Hydatigera</taxon>
    </lineage>
</organism>
<sequence length="97" mass="10781">MVTRRHYSADDSRANRHARQDITATGISAVTSCGRLVIVTLKLSLKLAASLIFYVGVGHRPGGERHDKRRLHLCCQHPERRRESNFCAIEAGAVCLV</sequence>
<proteinExistence type="predicted"/>
<gene>
    <name evidence="1" type="ORF">TTAC_LOCUS11262</name>
</gene>
<evidence type="ECO:0000313" key="2">
    <source>
        <dbReference type="Proteomes" id="UP000274429"/>
    </source>
</evidence>
<evidence type="ECO:0000313" key="1">
    <source>
        <dbReference type="EMBL" id="VDM36242.1"/>
    </source>
</evidence>
<dbReference type="Proteomes" id="UP000274429">
    <property type="component" value="Unassembled WGS sequence"/>
</dbReference>
<dbReference type="EMBL" id="UYWX01023406">
    <property type="protein sequence ID" value="VDM36242.1"/>
    <property type="molecule type" value="Genomic_DNA"/>
</dbReference>
<dbReference type="WBParaSite" id="TTAC_0001127901-mRNA-1">
    <property type="protein sequence ID" value="TTAC_0001127901-mRNA-1"/>
    <property type="gene ID" value="TTAC_0001127901"/>
</dbReference>
<reference evidence="3" key="1">
    <citation type="submission" date="2017-02" db="UniProtKB">
        <authorList>
            <consortium name="WormBaseParasite"/>
        </authorList>
    </citation>
    <scope>IDENTIFICATION</scope>
</reference>
<dbReference type="PROSITE" id="PS51257">
    <property type="entry name" value="PROKAR_LIPOPROTEIN"/>
    <property type="match status" value="1"/>
</dbReference>
<reference evidence="1 2" key="2">
    <citation type="submission" date="2018-11" db="EMBL/GenBank/DDBJ databases">
        <authorList>
            <consortium name="Pathogen Informatics"/>
        </authorList>
    </citation>
    <scope>NUCLEOTIDE SEQUENCE [LARGE SCALE GENOMIC DNA]</scope>
</reference>